<proteinExistence type="predicted"/>
<name>A0ABM1Z758_AEDAL</name>
<dbReference type="Proteomes" id="UP000069940">
    <property type="component" value="Unassembled WGS sequence"/>
</dbReference>
<feature type="domain" description="Integrase catalytic" evidence="1">
    <location>
        <begin position="1"/>
        <end position="144"/>
    </location>
</feature>
<keyword evidence="3" id="KW-1185">Reference proteome</keyword>
<sequence>MDFLGPLPSNEYLVVIVDYYSRYKEICIMKKITSEETIKRLEPIFVRQGYPRSITLDNGRQFISKDFEDYCSTRNIVLNHTAPYWPQANGEVERQNNSLLKRLKISHSLNRDWKTDLLQYMMMYNTTPHSVTGKAPTSLLQNRVIRSKMPSIKDLESAPPVSSGVHDRDTVLKYKGKETEDARRHARPSDIQVGDKVLLQNLVSAGKLTPTYDKAEYEVLERVGNRVRIAEPVSGRVIERNVAHVKKIPAFDLSPGIEELPAIEDEPPALEFGSVPRPCRRVTRPLWQQDYIIHSTEDA</sequence>
<dbReference type="RefSeq" id="XP_062713130.1">
    <property type="nucleotide sequence ID" value="XM_062857146.1"/>
</dbReference>
<dbReference type="EnsemblMetazoa" id="AALFPA23_015681.R22860">
    <property type="protein sequence ID" value="AALFPA23_015681.P22860"/>
    <property type="gene ID" value="AALFPA23_015681"/>
</dbReference>
<dbReference type="PROSITE" id="PS50994">
    <property type="entry name" value="INTEGRASE"/>
    <property type="match status" value="1"/>
</dbReference>
<reference evidence="3" key="1">
    <citation type="journal article" date="2015" name="Proc. Natl. Acad. Sci. U.S.A.">
        <title>Genome sequence of the Asian Tiger mosquito, Aedes albopictus, reveals insights into its biology, genetics, and evolution.</title>
        <authorList>
            <person name="Chen X.G."/>
            <person name="Jiang X."/>
            <person name="Gu J."/>
            <person name="Xu M."/>
            <person name="Wu Y."/>
            <person name="Deng Y."/>
            <person name="Zhang C."/>
            <person name="Bonizzoni M."/>
            <person name="Dermauw W."/>
            <person name="Vontas J."/>
            <person name="Armbruster P."/>
            <person name="Huang X."/>
            <person name="Yang Y."/>
            <person name="Zhang H."/>
            <person name="He W."/>
            <person name="Peng H."/>
            <person name="Liu Y."/>
            <person name="Wu K."/>
            <person name="Chen J."/>
            <person name="Lirakis M."/>
            <person name="Topalis P."/>
            <person name="Van Leeuwen T."/>
            <person name="Hall A.B."/>
            <person name="Jiang X."/>
            <person name="Thorpe C."/>
            <person name="Mueller R.L."/>
            <person name="Sun C."/>
            <person name="Waterhouse R.M."/>
            <person name="Yan G."/>
            <person name="Tu Z.J."/>
            <person name="Fang X."/>
            <person name="James A.A."/>
        </authorList>
    </citation>
    <scope>NUCLEOTIDE SEQUENCE [LARGE SCALE GENOMIC DNA]</scope>
    <source>
        <strain evidence="3">Foshan</strain>
    </source>
</reference>
<organism evidence="2 3">
    <name type="scientific">Aedes albopictus</name>
    <name type="common">Asian tiger mosquito</name>
    <name type="synonym">Stegomyia albopicta</name>
    <dbReference type="NCBI Taxonomy" id="7160"/>
    <lineage>
        <taxon>Eukaryota</taxon>
        <taxon>Metazoa</taxon>
        <taxon>Ecdysozoa</taxon>
        <taxon>Arthropoda</taxon>
        <taxon>Hexapoda</taxon>
        <taxon>Insecta</taxon>
        <taxon>Pterygota</taxon>
        <taxon>Neoptera</taxon>
        <taxon>Endopterygota</taxon>
        <taxon>Diptera</taxon>
        <taxon>Nematocera</taxon>
        <taxon>Culicoidea</taxon>
        <taxon>Culicidae</taxon>
        <taxon>Culicinae</taxon>
        <taxon>Aedini</taxon>
        <taxon>Aedes</taxon>
        <taxon>Stegomyia</taxon>
    </lineage>
</organism>
<evidence type="ECO:0000313" key="2">
    <source>
        <dbReference type="EnsemblMetazoa" id="AALFPA23_015681.P22860"/>
    </source>
</evidence>
<dbReference type="GeneID" id="134290110"/>
<dbReference type="InterPro" id="IPR012337">
    <property type="entry name" value="RNaseH-like_sf"/>
</dbReference>
<evidence type="ECO:0000313" key="3">
    <source>
        <dbReference type="Proteomes" id="UP000069940"/>
    </source>
</evidence>
<dbReference type="InterPro" id="IPR036397">
    <property type="entry name" value="RNaseH_sf"/>
</dbReference>
<dbReference type="InterPro" id="IPR050951">
    <property type="entry name" value="Retrovirus_Pol_polyprotein"/>
</dbReference>
<dbReference type="InterPro" id="IPR001584">
    <property type="entry name" value="Integrase_cat-core"/>
</dbReference>
<dbReference type="Pfam" id="PF00665">
    <property type="entry name" value="rve"/>
    <property type="match status" value="1"/>
</dbReference>
<dbReference type="PANTHER" id="PTHR37984:SF11">
    <property type="entry name" value="INTEGRASE CATALYTIC DOMAIN-CONTAINING PROTEIN"/>
    <property type="match status" value="1"/>
</dbReference>
<dbReference type="Gene3D" id="3.30.420.10">
    <property type="entry name" value="Ribonuclease H-like superfamily/Ribonuclease H"/>
    <property type="match status" value="1"/>
</dbReference>
<accession>A0ABM1Z758</accession>
<reference evidence="2" key="2">
    <citation type="submission" date="2025-05" db="UniProtKB">
        <authorList>
            <consortium name="EnsemblMetazoa"/>
        </authorList>
    </citation>
    <scope>IDENTIFICATION</scope>
    <source>
        <strain evidence="2">Foshan</strain>
    </source>
</reference>
<dbReference type="PANTHER" id="PTHR37984">
    <property type="entry name" value="PROTEIN CBG26694"/>
    <property type="match status" value="1"/>
</dbReference>
<protein>
    <recommendedName>
        <fullName evidence="1">Integrase catalytic domain-containing protein</fullName>
    </recommendedName>
</protein>
<dbReference type="SUPFAM" id="SSF53098">
    <property type="entry name" value="Ribonuclease H-like"/>
    <property type="match status" value="1"/>
</dbReference>
<evidence type="ECO:0000259" key="1">
    <source>
        <dbReference type="PROSITE" id="PS50994"/>
    </source>
</evidence>